<dbReference type="EMBL" id="CAKKNE010000002">
    <property type="protein sequence ID" value="CAH0368408.1"/>
    <property type="molecule type" value="Genomic_DNA"/>
</dbReference>
<reference evidence="2" key="1">
    <citation type="submission" date="2021-11" db="EMBL/GenBank/DDBJ databases">
        <authorList>
            <consortium name="Genoscope - CEA"/>
            <person name="William W."/>
        </authorList>
    </citation>
    <scope>NUCLEOTIDE SEQUENCE</scope>
</reference>
<proteinExistence type="predicted"/>
<evidence type="ECO:0000256" key="1">
    <source>
        <dbReference type="SAM" id="MobiDB-lite"/>
    </source>
</evidence>
<feature type="region of interest" description="Disordered" evidence="1">
    <location>
        <begin position="1"/>
        <end position="22"/>
    </location>
</feature>
<accession>A0A8J2S9Q0</accession>
<feature type="region of interest" description="Disordered" evidence="1">
    <location>
        <begin position="108"/>
        <end position="147"/>
    </location>
</feature>
<dbReference type="OrthoDB" id="10644237at2759"/>
<comment type="caution">
    <text evidence="2">The sequence shown here is derived from an EMBL/GenBank/DDBJ whole genome shotgun (WGS) entry which is preliminary data.</text>
</comment>
<sequence length="222" mass="25470">ISRAQKQPAPRARPDTHRRSCPRCGEAAASMADYNIPRMPKHYGTLKMPEHDVERELTLLRQNWKDLPISAVVSEYGYACHAQRLADIGTGKTPCLVDCRTPRTMKRKTFRPEVDIKRRPKSAGARRPKTPQRPATRDGRRAIESGTRDLSAETKEILRGGYTLDDKQKEVYDQFTEMLADFDLYMMVIDQCVGHFSAMTRPCWLHRAEDDATILHERAVKF</sequence>
<protein>
    <submittedName>
        <fullName evidence="2">Uncharacterized protein</fullName>
    </submittedName>
</protein>
<keyword evidence="3" id="KW-1185">Reference proteome</keyword>
<organism evidence="2 3">
    <name type="scientific">Pelagomonas calceolata</name>
    <dbReference type="NCBI Taxonomy" id="35677"/>
    <lineage>
        <taxon>Eukaryota</taxon>
        <taxon>Sar</taxon>
        <taxon>Stramenopiles</taxon>
        <taxon>Ochrophyta</taxon>
        <taxon>Pelagophyceae</taxon>
        <taxon>Pelagomonadales</taxon>
        <taxon>Pelagomonadaceae</taxon>
        <taxon>Pelagomonas</taxon>
    </lineage>
</organism>
<feature type="compositionally biased region" description="Basic residues" evidence="1">
    <location>
        <begin position="118"/>
        <end position="130"/>
    </location>
</feature>
<evidence type="ECO:0000313" key="3">
    <source>
        <dbReference type="Proteomes" id="UP000789595"/>
    </source>
</evidence>
<name>A0A8J2S9Q0_9STRA</name>
<dbReference type="Proteomes" id="UP000789595">
    <property type="component" value="Unassembled WGS sequence"/>
</dbReference>
<feature type="compositionally biased region" description="Basic and acidic residues" evidence="1">
    <location>
        <begin position="135"/>
        <end position="147"/>
    </location>
</feature>
<feature type="non-terminal residue" evidence="2">
    <location>
        <position position="222"/>
    </location>
</feature>
<dbReference type="AlphaFoldDB" id="A0A8J2S9Q0"/>
<gene>
    <name evidence="2" type="ORF">PECAL_2P14740</name>
</gene>
<evidence type="ECO:0000313" key="2">
    <source>
        <dbReference type="EMBL" id="CAH0368408.1"/>
    </source>
</evidence>